<proteinExistence type="predicted"/>
<sequence>MWSTPLWATPLAGLPPEGLRPALRDPIGSDSVPREAGWVVWWASWRRWRCAGALLNARDNRTNCPRPCQGLGAPPLYGSPLPTLNKTPLDRVEPDPTFFALPMPRHCGPLGPCPPGWAWRPPAHGTHPQPLRQGATRGPRGPPPACSPSRCWLRPGGALSSEVG</sequence>
<accession>A0ABN8Y1Q8</accession>
<dbReference type="InterPro" id="IPR033392">
    <property type="entry name" value="Sox7/17/18_central"/>
</dbReference>
<evidence type="ECO:0000259" key="2">
    <source>
        <dbReference type="Pfam" id="PF12067"/>
    </source>
</evidence>
<dbReference type="Proteomes" id="UP001176941">
    <property type="component" value="Chromosome 12"/>
</dbReference>
<reference evidence="3" key="1">
    <citation type="submission" date="2023-04" db="EMBL/GenBank/DDBJ databases">
        <authorList>
            <consortium name="ELIXIR-Norway"/>
        </authorList>
    </citation>
    <scope>NUCLEOTIDE SEQUENCE [LARGE SCALE GENOMIC DNA]</scope>
</reference>
<organism evidence="3 4">
    <name type="scientific">Rangifer tarandus platyrhynchus</name>
    <name type="common">Svalbard reindeer</name>
    <dbReference type="NCBI Taxonomy" id="3082113"/>
    <lineage>
        <taxon>Eukaryota</taxon>
        <taxon>Metazoa</taxon>
        <taxon>Chordata</taxon>
        <taxon>Craniata</taxon>
        <taxon>Vertebrata</taxon>
        <taxon>Euteleostomi</taxon>
        <taxon>Mammalia</taxon>
        <taxon>Eutheria</taxon>
        <taxon>Laurasiatheria</taxon>
        <taxon>Artiodactyla</taxon>
        <taxon>Ruminantia</taxon>
        <taxon>Pecora</taxon>
        <taxon>Cervidae</taxon>
        <taxon>Odocoileinae</taxon>
        <taxon>Rangifer</taxon>
    </lineage>
</organism>
<gene>
    <name evidence="3" type="ORF">MRATA1EN1_LOCUS4178</name>
</gene>
<evidence type="ECO:0000313" key="3">
    <source>
        <dbReference type="EMBL" id="CAI9155216.1"/>
    </source>
</evidence>
<evidence type="ECO:0000313" key="4">
    <source>
        <dbReference type="Proteomes" id="UP001176941"/>
    </source>
</evidence>
<protein>
    <recommendedName>
        <fullName evidence="2">Sox 7/17/18 central domain-containing protein</fullName>
    </recommendedName>
</protein>
<evidence type="ECO:0000256" key="1">
    <source>
        <dbReference type="SAM" id="MobiDB-lite"/>
    </source>
</evidence>
<feature type="region of interest" description="Disordered" evidence="1">
    <location>
        <begin position="118"/>
        <end position="149"/>
    </location>
</feature>
<feature type="domain" description="Sox 7/17/18 central" evidence="2">
    <location>
        <begin position="66"/>
        <end position="109"/>
    </location>
</feature>
<name>A0ABN8Y1Q8_RANTA</name>
<dbReference type="EMBL" id="OX459948">
    <property type="protein sequence ID" value="CAI9155216.1"/>
    <property type="molecule type" value="Genomic_DNA"/>
</dbReference>
<dbReference type="Pfam" id="PF12067">
    <property type="entry name" value="Sox17_18_mid"/>
    <property type="match status" value="1"/>
</dbReference>
<keyword evidence="4" id="KW-1185">Reference proteome</keyword>